<feature type="domain" description="PIN" evidence="9">
    <location>
        <begin position="1"/>
        <end position="123"/>
    </location>
</feature>
<dbReference type="CDD" id="cd18734">
    <property type="entry name" value="PIN_RfVapC2-like"/>
    <property type="match status" value="1"/>
</dbReference>
<comment type="function">
    <text evidence="8">Toxic component of a toxin-antitoxin (TA) system. An RNase.</text>
</comment>
<evidence type="ECO:0000313" key="10">
    <source>
        <dbReference type="EMBL" id="ODN41534.1"/>
    </source>
</evidence>
<dbReference type="SMART" id="SM00670">
    <property type="entry name" value="PINc"/>
    <property type="match status" value="1"/>
</dbReference>
<evidence type="ECO:0000256" key="1">
    <source>
        <dbReference type="ARBA" id="ARBA00001946"/>
    </source>
</evidence>
<keyword evidence="6 8" id="KW-0460">Magnesium</keyword>
<comment type="caution">
    <text evidence="10">The sequence shown here is derived from an EMBL/GenBank/DDBJ whole genome shotgun (WGS) entry which is preliminary data.</text>
</comment>
<keyword evidence="8" id="KW-0800">Toxin</keyword>
<reference evidence="10 11" key="1">
    <citation type="submission" date="2016-08" db="EMBL/GenBank/DDBJ databases">
        <title>Draft genome sequence of Candidatus Piscirickettsia litoralis, from seawater.</title>
        <authorList>
            <person name="Wan X."/>
            <person name="Lee A.J."/>
            <person name="Hou S."/>
            <person name="Donachie S.P."/>
        </authorList>
    </citation>
    <scope>NUCLEOTIDE SEQUENCE [LARGE SCALE GENOMIC DNA]</scope>
    <source>
        <strain evidence="10 11">Y2</strain>
    </source>
</reference>
<evidence type="ECO:0000256" key="5">
    <source>
        <dbReference type="ARBA" id="ARBA00022801"/>
    </source>
</evidence>
<evidence type="ECO:0000313" key="11">
    <source>
        <dbReference type="Proteomes" id="UP000094329"/>
    </source>
</evidence>
<evidence type="ECO:0000259" key="9">
    <source>
        <dbReference type="SMART" id="SM00670"/>
    </source>
</evidence>
<dbReference type="Pfam" id="PF01850">
    <property type="entry name" value="PIN"/>
    <property type="match status" value="1"/>
</dbReference>
<proteinExistence type="inferred from homology"/>
<dbReference type="InterPro" id="IPR022907">
    <property type="entry name" value="VapC_family"/>
</dbReference>
<name>A0ABX3A5Z9_9GAMM</name>
<dbReference type="PANTHER" id="PTHR33653">
    <property type="entry name" value="RIBONUCLEASE VAPC2"/>
    <property type="match status" value="1"/>
</dbReference>
<keyword evidence="5 8" id="KW-0378">Hydrolase</keyword>
<dbReference type="EMBL" id="MDTU01000002">
    <property type="protein sequence ID" value="ODN41534.1"/>
    <property type="molecule type" value="Genomic_DNA"/>
</dbReference>
<dbReference type="Gene3D" id="3.40.50.1010">
    <property type="entry name" value="5'-nuclease"/>
    <property type="match status" value="1"/>
</dbReference>
<dbReference type="Proteomes" id="UP000094329">
    <property type="component" value="Unassembled WGS sequence"/>
</dbReference>
<comment type="similarity">
    <text evidence="7 8">Belongs to the PINc/VapC protein family.</text>
</comment>
<evidence type="ECO:0000256" key="4">
    <source>
        <dbReference type="ARBA" id="ARBA00022723"/>
    </source>
</evidence>
<feature type="binding site" evidence="8">
    <location>
        <position position="100"/>
    </location>
    <ligand>
        <name>Mg(2+)</name>
        <dbReference type="ChEBI" id="CHEBI:18420"/>
    </ligand>
</feature>
<dbReference type="PANTHER" id="PTHR33653:SF1">
    <property type="entry name" value="RIBONUCLEASE VAPC2"/>
    <property type="match status" value="1"/>
</dbReference>
<accession>A0ABX3A5Z9</accession>
<dbReference type="RefSeq" id="WP_069313999.1">
    <property type="nucleotide sequence ID" value="NZ_MDTU01000002.1"/>
</dbReference>
<gene>
    <name evidence="8" type="primary">vapC</name>
    <name evidence="10" type="ORF">BGC07_15615</name>
</gene>
<dbReference type="EC" id="3.1.-.-" evidence="8"/>
<keyword evidence="4 8" id="KW-0479">Metal-binding</keyword>
<dbReference type="SUPFAM" id="SSF88723">
    <property type="entry name" value="PIN domain-like"/>
    <property type="match status" value="1"/>
</dbReference>
<protein>
    <recommendedName>
        <fullName evidence="8">Ribonuclease VapC</fullName>
        <shortName evidence="8">RNase VapC</shortName>
        <ecNumber evidence="8">3.1.-.-</ecNumber>
    </recommendedName>
    <alternativeName>
        <fullName evidence="8">Toxin VapC</fullName>
    </alternativeName>
</protein>
<evidence type="ECO:0000256" key="2">
    <source>
        <dbReference type="ARBA" id="ARBA00022649"/>
    </source>
</evidence>
<dbReference type="InterPro" id="IPR029060">
    <property type="entry name" value="PIN-like_dom_sf"/>
</dbReference>
<sequence>MLYMLDTNICIYLIKQKPRSYYERLMDVEKSHHKIAISSIVLSELQFGIARSQHQRKNQEAVNTLVNKLEVLSYEEKAAKYYGDLRADLQRKGTVIGGNDMIIAAHALSEKAVLVTHNTKEFERVEHLELEDWAS</sequence>
<evidence type="ECO:0000256" key="8">
    <source>
        <dbReference type="HAMAP-Rule" id="MF_00265"/>
    </source>
</evidence>
<dbReference type="InterPro" id="IPR050556">
    <property type="entry name" value="Type_II_TA_system_RNase"/>
</dbReference>
<keyword evidence="3 8" id="KW-0540">Nuclease</keyword>
<evidence type="ECO:0000256" key="3">
    <source>
        <dbReference type="ARBA" id="ARBA00022722"/>
    </source>
</evidence>
<keyword evidence="11" id="KW-1185">Reference proteome</keyword>
<organism evidence="10 11">
    <name type="scientific">Piscirickettsia litoralis</name>
    <dbReference type="NCBI Taxonomy" id="1891921"/>
    <lineage>
        <taxon>Bacteria</taxon>
        <taxon>Pseudomonadati</taxon>
        <taxon>Pseudomonadota</taxon>
        <taxon>Gammaproteobacteria</taxon>
        <taxon>Thiotrichales</taxon>
        <taxon>Piscirickettsiaceae</taxon>
        <taxon>Piscirickettsia</taxon>
    </lineage>
</organism>
<evidence type="ECO:0000256" key="7">
    <source>
        <dbReference type="ARBA" id="ARBA00038093"/>
    </source>
</evidence>
<comment type="cofactor">
    <cofactor evidence="1 8">
        <name>Mg(2+)</name>
        <dbReference type="ChEBI" id="CHEBI:18420"/>
    </cofactor>
</comment>
<keyword evidence="2 8" id="KW-1277">Toxin-antitoxin system</keyword>
<evidence type="ECO:0000256" key="6">
    <source>
        <dbReference type="ARBA" id="ARBA00022842"/>
    </source>
</evidence>
<dbReference type="HAMAP" id="MF_00265">
    <property type="entry name" value="VapC_Nob1"/>
    <property type="match status" value="1"/>
</dbReference>
<feature type="binding site" evidence="8">
    <location>
        <position position="6"/>
    </location>
    <ligand>
        <name>Mg(2+)</name>
        <dbReference type="ChEBI" id="CHEBI:18420"/>
    </ligand>
</feature>
<dbReference type="InterPro" id="IPR002716">
    <property type="entry name" value="PIN_dom"/>
</dbReference>